<feature type="domain" description="C2H2-type" evidence="1">
    <location>
        <begin position="175"/>
        <end position="195"/>
    </location>
</feature>
<gene>
    <name evidence="2" type="ORF">PoB_007621500</name>
</gene>
<keyword evidence="3" id="KW-1185">Reference proteome</keyword>
<evidence type="ECO:0000259" key="1">
    <source>
        <dbReference type="PROSITE" id="PS00028"/>
    </source>
</evidence>
<sequence>MLSSAVFACTAYLQRHQAAYVYRQSTSRKQWRLLQSVLATLANGALLQIAPTITAKIIGCHFLDFQKTQKGRSRYIANLACVFMARGLTANWKQPFGFVFSSGTVKDVLLKQLILIAITELEQIGLCVKAVICDQGSKNMAVTKSLGVSSATPYFMHNGTQYFVIYYHRIAPKMCRTCSQTLTTTDSYPEHLFIHEKNYCSTTSLLLTKITPSKYVTELCLQLENAYKSVCEEVLHKEAVKKTLTSYLINAVSVAVPECEQCDLVYLFSRLFTSVRLHHSLRLSNQTFCKTKMKRNRKVLKLSHV</sequence>
<organism evidence="2 3">
    <name type="scientific">Plakobranchus ocellatus</name>
    <dbReference type="NCBI Taxonomy" id="259542"/>
    <lineage>
        <taxon>Eukaryota</taxon>
        <taxon>Metazoa</taxon>
        <taxon>Spiralia</taxon>
        <taxon>Lophotrochozoa</taxon>
        <taxon>Mollusca</taxon>
        <taxon>Gastropoda</taxon>
        <taxon>Heterobranchia</taxon>
        <taxon>Euthyneura</taxon>
        <taxon>Panpulmonata</taxon>
        <taxon>Sacoglossa</taxon>
        <taxon>Placobranchoidea</taxon>
        <taxon>Plakobranchidae</taxon>
        <taxon>Plakobranchus</taxon>
    </lineage>
</organism>
<dbReference type="PROSITE" id="PS00028">
    <property type="entry name" value="ZINC_FINGER_C2H2_1"/>
    <property type="match status" value="1"/>
</dbReference>
<reference evidence="2 3" key="1">
    <citation type="journal article" date="2021" name="Elife">
        <title>Chloroplast acquisition without the gene transfer in kleptoplastic sea slugs, Plakobranchus ocellatus.</title>
        <authorList>
            <person name="Maeda T."/>
            <person name="Takahashi S."/>
            <person name="Yoshida T."/>
            <person name="Shimamura S."/>
            <person name="Takaki Y."/>
            <person name="Nagai Y."/>
            <person name="Toyoda A."/>
            <person name="Suzuki Y."/>
            <person name="Arimoto A."/>
            <person name="Ishii H."/>
            <person name="Satoh N."/>
            <person name="Nishiyama T."/>
            <person name="Hasebe M."/>
            <person name="Maruyama T."/>
            <person name="Minagawa J."/>
            <person name="Obokata J."/>
            <person name="Shigenobu S."/>
        </authorList>
    </citation>
    <scope>NUCLEOTIDE SEQUENCE [LARGE SCALE GENOMIC DNA]</scope>
</reference>
<accession>A0AAV4E052</accession>
<dbReference type="EMBL" id="BLXT01008499">
    <property type="protein sequence ID" value="GFO49710.1"/>
    <property type="molecule type" value="Genomic_DNA"/>
</dbReference>
<name>A0AAV4E052_9GAST</name>
<evidence type="ECO:0000313" key="2">
    <source>
        <dbReference type="EMBL" id="GFO49710.1"/>
    </source>
</evidence>
<protein>
    <submittedName>
        <fullName evidence="2">Transposable element p transposase</fullName>
    </submittedName>
</protein>
<dbReference type="InterPro" id="IPR013087">
    <property type="entry name" value="Znf_C2H2_type"/>
</dbReference>
<dbReference type="Pfam" id="PF21787">
    <property type="entry name" value="TNP-like_RNaseH_N"/>
    <property type="match status" value="1"/>
</dbReference>
<dbReference type="AlphaFoldDB" id="A0AAV4E052"/>
<evidence type="ECO:0000313" key="3">
    <source>
        <dbReference type="Proteomes" id="UP000735302"/>
    </source>
</evidence>
<dbReference type="InterPro" id="IPR048365">
    <property type="entry name" value="TNP-like_RNaseH_N"/>
</dbReference>
<proteinExistence type="predicted"/>
<dbReference type="Proteomes" id="UP000735302">
    <property type="component" value="Unassembled WGS sequence"/>
</dbReference>
<comment type="caution">
    <text evidence="2">The sequence shown here is derived from an EMBL/GenBank/DDBJ whole genome shotgun (WGS) entry which is preliminary data.</text>
</comment>